<feature type="binding site" evidence="9">
    <location>
        <position position="112"/>
    </location>
    <ligand>
        <name>Zn(2+)</name>
        <dbReference type="ChEBI" id="CHEBI:29105"/>
        <note>catalytic</note>
    </ligand>
</feature>
<evidence type="ECO:0000256" key="2">
    <source>
        <dbReference type="ARBA" id="ARBA00022517"/>
    </source>
</evidence>
<name>R4S0L8_PHYAS</name>
<dbReference type="SUPFAM" id="SSF55486">
    <property type="entry name" value="Metalloproteases ('zincins'), catalytic domain"/>
    <property type="match status" value="1"/>
</dbReference>
<comment type="similarity">
    <text evidence="1 9">Belongs to the endoribonuclease YbeY family.</text>
</comment>
<dbReference type="GO" id="GO:0008270">
    <property type="term" value="F:zinc ion binding"/>
    <property type="evidence" value="ECO:0007669"/>
    <property type="project" value="UniProtKB-UniRule"/>
</dbReference>
<keyword evidence="2 9" id="KW-0690">Ribosome biogenesis</keyword>
<dbReference type="GO" id="GO:0005737">
    <property type="term" value="C:cytoplasm"/>
    <property type="evidence" value="ECO:0007669"/>
    <property type="project" value="UniProtKB-SubCell"/>
</dbReference>
<dbReference type="PANTHER" id="PTHR46986:SF1">
    <property type="entry name" value="ENDORIBONUCLEASE YBEY, CHLOROPLASTIC"/>
    <property type="match status" value="1"/>
</dbReference>
<keyword evidence="6 9" id="KW-0255">Endonuclease</keyword>
<gene>
    <name evidence="9 10" type="primary">ybeY</name>
    <name evidence="10" type="ORF">SLY_0423</name>
</gene>
<protein>
    <recommendedName>
        <fullName evidence="9">Endoribonuclease YbeY</fullName>
        <ecNumber evidence="9">3.1.-.-</ecNumber>
    </recommendedName>
</protein>
<dbReference type="GO" id="GO:0004222">
    <property type="term" value="F:metalloendopeptidase activity"/>
    <property type="evidence" value="ECO:0007669"/>
    <property type="project" value="InterPro"/>
</dbReference>
<dbReference type="RefSeq" id="WP_015637916.1">
    <property type="nucleotide sequence ID" value="NC_021236.1"/>
</dbReference>
<dbReference type="AlphaFoldDB" id="R4S0L8"/>
<sequence length="144" mass="17184">MKIQIHNHTSFKIDSYQQLLIQLFSQIKENNQMHLVFVTKEKIKQLNTFFRKKNFVTDVLSFPNEFSFNPNLKDDSLGDVFICFEQAQLQAQNLLHSLEREIAFLAVHGFLHLKGYQHNNEEELEKMIHLQEKILKKINLERKK</sequence>
<dbReference type="Gene3D" id="3.40.390.30">
    <property type="entry name" value="Metalloproteases ('zincins'), catalytic domain"/>
    <property type="match status" value="1"/>
</dbReference>
<evidence type="ECO:0000256" key="9">
    <source>
        <dbReference type="HAMAP-Rule" id="MF_00009"/>
    </source>
</evidence>
<evidence type="ECO:0000256" key="8">
    <source>
        <dbReference type="ARBA" id="ARBA00022833"/>
    </source>
</evidence>
<evidence type="ECO:0000313" key="11">
    <source>
        <dbReference type="Proteomes" id="UP000013941"/>
    </source>
</evidence>
<keyword evidence="4 9" id="KW-0540">Nuclease</keyword>
<dbReference type="PATRIC" id="fig|980422.3.peg.394"/>
<evidence type="ECO:0000256" key="1">
    <source>
        <dbReference type="ARBA" id="ARBA00010875"/>
    </source>
</evidence>
<organism evidence="10 11">
    <name type="scientific">Strawberry lethal yellows phytoplasma (CPA) str. NZSb11</name>
    <dbReference type="NCBI Taxonomy" id="980422"/>
    <lineage>
        <taxon>Bacteria</taxon>
        <taxon>Bacillati</taxon>
        <taxon>Mycoplasmatota</taxon>
        <taxon>Mollicutes</taxon>
        <taxon>Acholeplasmatales</taxon>
        <taxon>Acholeplasmataceae</taxon>
        <taxon>Candidatus Phytoplasma</taxon>
        <taxon>16SrXII (Stolbur group)</taxon>
    </lineage>
</organism>
<accession>R4S0L8</accession>
<dbReference type="EMBL" id="CP002548">
    <property type="protein sequence ID" value="AGL90344.1"/>
    <property type="molecule type" value="Genomic_DNA"/>
</dbReference>
<keyword evidence="8 9" id="KW-0862">Zinc</keyword>
<dbReference type="Proteomes" id="UP000013941">
    <property type="component" value="Chromosome"/>
</dbReference>
<feature type="binding site" evidence="9">
    <location>
        <position position="108"/>
    </location>
    <ligand>
        <name>Zn(2+)</name>
        <dbReference type="ChEBI" id="CHEBI:29105"/>
        <note>catalytic</note>
    </ligand>
</feature>
<feature type="binding site" evidence="9">
    <location>
        <position position="118"/>
    </location>
    <ligand>
        <name>Zn(2+)</name>
        <dbReference type="ChEBI" id="CHEBI:29105"/>
        <note>catalytic</note>
    </ligand>
</feature>
<dbReference type="EC" id="3.1.-.-" evidence="9"/>
<evidence type="ECO:0000256" key="3">
    <source>
        <dbReference type="ARBA" id="ARBA00022552"/>
    </source>
</evidence>
<keyword evidence="3 9" id="KW-0698">rRNA processing</keyword>
<dbReference type="NCBIfam" id="TIGR00043">
    <property type="entry name" value="rRNA maturation RNase YbeY"/>
    <property type="match status" value="1"/>
</dbReference>
<evidence type="ECO:0000256" key="4">
    <source>
        <dbReference type="ARBA" id="ARBA00022722"/>
    </source>
</evidence>
<dbReference type="PANTHER" id="PTHR46986">
    <property type="entry name" value="ENDORIBONUCLEASE YBEY, CHLOROPLASTIC"/>
    <property type="match status" value="1"/>
</dbReference>
<comment type="subcellular location">
    <subcellularLocation>
        <location evidence="9">Cytoplasm</location>
    </subcellularLocation>
</comment>
<comment type="function">
    <text evidence="9">Single strand-specific metallo-endoribonuclease involved in late-stage 70S ribosome quality control and in maturation of the 3' terminus of the 16S rRNA.</text>
</comment>
<evidence type="ECO:0000313" key="10">
    <source>
        <dbReference type="EMBL" id="AGL90344.1"/>
    </source>
</evidence>
<dbReference type="HAMAP" id="MF_00009">
    <property type="entry name" value="Endoribonucl_YbeY"/>
    <property type="match status" value="1"/>
</dbReference>
<reference evidence="10 11" key="1">
    <citation type="journal article" date="2013" name="BMC Genomics">
        <title>Comparison of the complete genome sequence of two closely related isolates of 'Candidatus Phytoplasma australiense' reveals genome plasticity.</title>
        <authorList>
            <person name="Andersen M.T."/>
            <person name="Liefting L.W."/>
            <person name="Havukkala I."/>
            <person name="Beever R.E."/>
        </authorList>
    </citation>
    <scope>NUCLEOTIDE SEQUENCE [LARGE SCALE GENOMIC DNA]</scope>
    <source>
        <strain evidence="10 11">NZSb11</strain>
    </source>
</reference>
<dbReference type="OrthoDB" id="9807740at2"/>
<comment type="cofactor">
    <cofactor evidence="9">
        <name>Zn(2+)</name>
        <dbReference type="ChEBI" id="CHEBI:29105"/>
    </cofactor>
    <text evidence="9">Binds 1 zinc ion.</text>
</comment>
<keyword evidence="7 9" id="KW-0378">Hydrolase</keyword>
<dbReference type="HOGENOM" id="CLU_106710_3_0_14"/>
<dbReference type="GO" id="GO:0006364">
    <property type="term" value="P:rRNA processing"/>
    <property type="evidence" value="ECO:0007669"/>
    <property type="project" value="UniProtKB-UniRule"/>
</dbReference>
<dbReference type="Pfam" id="PF02130">
    <property type="entry name" value="YbeY"/>
    <property type="match status" value="1"/>
</dbReference>
<evidence type="ECO:0000256" key="7">
    <source>
        <dbReference type="ARBA" id="ARBA00022801"/>
    </source>
</evidence>
<evidence type="ECO:0000256" key="5">
    <source>
        <dbReference type="ARBA" id="ARBA00022723"/>
    </source>
</evidence>
<dbReference type="GO" id="GO:0004521">
    <property type="term" value="F:RNA endonuclease activity"/>
    <property type="evidence" value="ECO:0007669"/>
    <property type="project" value="UniProtKB-UniRule"/>
</dbReference>
<dbReference type="InterPro" id="IPR002036">
    <property type="entry name" value="YbeY"/>
</dbReference>
<dbReference type="InterPro" id="IPR023091">
    <property type="entry name" value="MetalPrtase_cat_dom_sf_prd"/>
</dbReference>
<keyword evidence="11" id="KW-1185">Reference proteome</keyword>
<keyword evidence="9" id="KW-0963">Cytoplasm</keyword>
<dbReference type="KEGG" id="nzs:SLY_0423"/>
<proteinExistence type="inferred from homology"/>
<evidence type="ECO:0000256" key="6">
    <source>
        <dbReference type="ARBA" id="ARBA00022759"/>
    </source>
</evidence>
<keyword evidence="5 9" id="KW-0479">Metal-binding</keyword>